<dbReference type="EMBL" id="MAJD01000001">
    <property type="protein sequence ID" value="OBX38326.1"/>
    <property type="molecule type" value="Genomic_DNA"/>
</dbReference>
<gene>
    <name evidence="1" type="ORF">A8U91_02725</name>
</gene>
<proteinExistence type="predicted"/>
<reference evidence="1 2" key="1">
    <citation type="submission" date="2016-06" db="EMBL/GenBank/DDBJ databases">
        <title>Genome sequence of halotolerant plant growth promoting strain of Halomonas elongata HEK1 isolated from salterns of Rann of Kutch, Gujarat, India.</title>
        <authorList>
            <person name="Gaba S."/>
            <person name="Singh R.N."/>
            <person name="Abrol S."/>
            <person name="Kaushik R."/>
            <person name="Saxena A.K."/>
        </authorList>
    </citation>
    <scope>NUCLEOTIDE SEQUENCE [LARGE SCALE GENOMIC DNA]</scope>
    <source>
        <strain evidence="1 2">HEK1</strain>
    </source>
</reference>
<sequence>MSRTQAYRLGMRERARLAYRRTQFKFPTELDALNSSYMSHAGIASDVPGYGQSAWVVAATYDDQTGTVTLEVSEEFDWVDGASHVIAWRKPDGKLTPPYPAQPGSDPFLVVATAPSAPTINDDMQRPFVHFGTTETWSWQTLITDIKPRGNEGVSVSAVIDDPRVYDYDDATPPA</sequence>
<comment type="caution">
    <text evidence="1">The sequence shown here is derived from an EMBL/GenBank/DDBJ whole genome shotgun (WGS) entry which is preliminary data.</text>
</comment>
<evidence type="ECO:0000313" key="2">
    <source>
        <dbReference type="Proteomes" id="UP000092504"/>
    </source>
</evidence>
<organism evidence="1 2">
    <name type="scientific">Halomonas elongata</name>
    <dbReference type="NCBI Taxonomy" id="2746"/>
    <lineage>
        <taxon>Bacteria</taxon>
        <taxon>Pseudomonadati</taxon>
        <taxon>Pseudomonadota</taxon>
        <taxon>Gammaproteobacteria</taxon>
        <taxon>Oceanospirillales</taxon>
        <taxon>Halomonadaceae</taxon>
        <taxon>Halomonas</taxon>
    </lineage>
</organism>
<name>A0A1B8P7R4_HALEL</name>
<protein>
    <submittedName>
        <fullName evidence="1">Uncharacterized protein</fullName>
    </submittedName>
</protein>
<dbReference type="AlphaFoldDB" id="A0A1B8P7R4"/>
<accession>A0A1B8P7R4</accession>
<dbReference type="Proteomes" id="UP000092504">
    <property type="component" value="Unassembled WGS sequence"/>
</dbReference>
<evidence type="ECO:0000313" key="1">
    <source>
        <dbReference type="EMBL" id="OBX38326.1"/>
    </source>
</evidence>